<dbReference type="eggNOG" id="COG1807">
    <property type="taxonomic scope" value="Bacteria"/>
</dbReference>
<feature type="transmembrane region" description="Helical" evidence="8">
    <location>
        <begin position="329"/>
        <end position="350"/>
    </location>
</feature>
<dbReference type="AlphaFoldDB" id="H8L3P1"/>
<evidence type="ECO:0000256" key="6">
    <source>
        <dbReference type="ARBA" id="ARBA00022989"/>
    </source>
</evidence>
<feature type="domain" description="Glycosyltransferase RgtA/B/C/D-like" evidence="9">
    <location>
        <begin position="63"/>
        <end position="195"/>
    </location>
</feature>
<dbReference type="GO" id="GO:0010041">
    <property type="term" value="P:response to iron(III) ion"/>
    <property type="evidence" value="ECO:0007669"/>
    <property type="project" value="TreeGrafter"/>
</dbReference>
<evidence type="ECO:0000259" key="9">
    <source>
        <dbReference type="Pfam" id="PF13231"/>
    </source>
</evidence>
<keyword evidence="5 8" id="KW-0812">Transmembrane</keyword>
<evidence type="ECO:0000313" key="11">
    <source>
        <dbReference type="Proteomes" id="UP000005234"/>
    </source>
</evidence>
<feature type="transmembrane region" description="Helical" evidence="8">
    <location>
        <begin position="213"/>
        <end position="233"/>
    </location>
</feature>
<dbReference type="HOGENOM" id="CLU_019126_0_0_6"/>
<evidence type="ECO:0000256" key="2">
    <source>
        <dbReference type="ARBA" id="ARBA00022475"/>
    </source>
</evidence>
<keyword evidence="6 8" id="KW-1133">Transmembrane helix</keyword>
<evidence type="ECO:0000256" key="7">
    <source>
        <dbReference type="ARBA" id="ARBA00023136"/>
    </source>
</evidence>
<feature type="transmembrane region" description="Helical" evidence="8">
    <location>
        <begin position="426"/>
        <end position="447"/>
    </location>
</feature>
<dbReference type="Proteomes" id="UP000005234">
    <property type="component" value="Chromosome"/>
</dbReference>
<name>H8L3P1_FRAAD</name>
<dbReference type="GO" id="GO:0009103">
    <property type="term" value="P:lipopolysaccharide biosynthetic process"/>
    <property type="evidence" value="ECO:0007669"/>
    <property type="project" value="TreeGrafter"/>
</dbReference>
<dbReference type="KEGG" id="fau:Fraau_3083"/>
<dbReference type="EMBL" id="CP003350">
    <property type="protein sequence ID" value="AFC87410.1"/>
    <property type="molecule type" value="Genomic_DNA"/>
</dbReference>
<keyword evidence="7 8" id="KW-0472">Membrane</keyword>
<dbReference type="InterPro" id="IPR038731">
    <property type="entry name" value="RgtA/B/C-like"/>
</dbReference>
<keyword evidence="4 10" id="KW-0808">Transferase</keyword>
<feature type="transmembrane region" description="Helical" evidence="8">
    <location>
        <begin position="163"/>
        <end position="193"/>
    </location>
</feature>
<dbReference type="GO" id="GO:0016763">
    <property type="term" value="F:pentosyltransferase activity"/>
    <property type="evidence" value="ECO:0007669"/>
    <property type="project" value="TreeGrafter"/>
</dbReference>
<dbReference type="PANTHER" id="PTHR33908">
    <property type="entry name" value="MANNOSYLTRANSFERASE YKCB-RELATED"/>
    <property type="match status" value="1"/>
</dbReference>
<feature type="transmembrane region" description="Helical" evidence="8">
    <location>
        <begin position="114"/>
        <end position="131"/>
    </location>
</feature>
<evidence type="ECO:0000256" key="8">
    <source>
        <dbReference type="SAM" id="Phobius"/>
    </source>
</evidence>
<evidence type="ECO:0000313" key="10">
    <source>
        <dbReference type="EMBL" id="AFC87410.1"/>
    </source>
</evidence>
<feature type="transmembrane region" description="Helical" evidence="8">
    <location>
        <begin position="12"/>
        <end position="28"/>
    </location>
</feature>
<feature type="transmembrane region" description="Helical" evidence="8">
    <location>
        <begin position="138"/>
        <end position="157"/>
    </location>
</feature>
<organism evidence="10 11">
    <name type="scientific">Frateuria aurantia (strain ATCC 33424 / DSM 6220 / KCTC 2777 / LMG 1558 / NBRC 3245 / NCIMB 13370)</name>
    <name type="common">Acetobacter aurantius</name>
    <dbReference type="NCBI Taxonomy" id="767434"/>
    <lineage>
        <taxon>Bacteria</taxon>
        <taxon>Pseudomonadati</taxon>
        <taxon>Pseudomonadota</taxon>
        <taxon>Gammaproteobacteria</taxon>
        <taxon>Lysobacterales</taxon>
        <taxon>Rhodanobacteraceae</taxon>
        <taxon>Frateuria</taxon>
    </lineage>
</organism>
<evidence type="ECO:0000256" key="5">
    <source>
        <dbReference type="ARBA" id="ARBA00022692"/>
    </source>
</evidence>
<reference evidence="10" key="1">
    <citation type="submission" date="2012-02" db="EMBL/GenBank/DDBJ databases">
        <title>The complete genome of Frateuria aurantia DSM 6220.</title>
        <authorList>
            <consortium name="US DOE Joint Genome Institute (JGI-PGF)"/>
            <person name="Lucas S."/>
            <person name="Copeland A."/>
            <person name="Lapidus A."/>
            <person name="Glavina del Rio T."/>
            <person name="Dalin E."/>
            <person name="Tice H."/>
            <person name="Bruce D."/>
            <person name="Goodwin L."/>
            <person name="Pitluck S."/>
            <person name="Peters L."/>
            <person name="Ovchinnikova G."/>
            <person name="Teshima H."/>
            <person name="Kyrpides N."/>
            <person name="Mavromatis K."/>
            <person name="Ivanova N."/>
            <person name="Brettin T."/>
            <person name="Detter J.C."/>
            <person name="Han C."/>
            <person name="Larimer F."/>
            <person name="Land M."/>
            <person name="Hauser L."/>
            <person name="Markowitz V."/>
            <person name="Cheng J.-F."/>
            <person name="Hugenholtz P."/>
            <person name="Woyke T."/>
            <person name="Wu D."/>
            <person name="Brambilla E."/>
            <person name="Klenk H.-P."/>
            <person name="Eisen J.A."/>
        </authorList>
    </citation>
    <scope>NUCLEOTIDE SEQUENCE</scope>
    <source>
        <strain evidence="10">DSM 6220</strain>
    </source>
</reference>
<evidence type="ECO:0000256" key="1">
    <source>
        <dbReference type="ARBA" id="ARBA00004651"/>
    </source>
</evidence>
<sequence length="561" mass="63120">MTTGGPARRWWLFWLYTLLVIGAGIGLRDPWPSDEPRYTLAAQQMVSSGDWLFPHRGSELYADKPPMLMWTEAASYVVTGHWRIAFLLPSLLSALGCLWLVYDLGRRLWNPRAGAYAAAAMLMCFQLMFQVKRAQIDPLLMLFVTAANWGMLRHLLLGPNWRAWWFGCFCAGLGIITKGVGFLPLLLLLPWLLGRRLGFQPLPAAGHGTALRWWGGLLAVLAAVALWLVPMLLGARRHGGDPAYAAYVHDILFHQTADRYAHSWIHRQPVWYFLPVVLLNWLPLSLSYPGTLPRWWQALRERDARILLPLGWLLLVLMFFSIPSGKRDVYIMPAVPMLALISGPYLEAILATRWMRRSCKAFVAALAVILTVGGLYAWLGHPHAVQHLSVERGFGQDGDSLWWMVIGLGLGIGLIGWFGRRQRPEMTLLAAWGLIWIGWGLWGYPLLNSSSSAAGLMSEVRNQLGPEDQLGLVAWKEQNLLMLGRPATDFGFSRPEAEQFRRGIAWQAADPAHRWLFALDEAVQPCLDPQHAIALGHANRRDWWLFRADAVRPGCEPASSP</sequence>
<keyword evidence="2" id="KW-1003">Cell membrane</keyword>
<dbReference type="Pfam" id="PF13231">
    <property type="entry name" value="PMT_2"/>
    <property type="match status" value="1"/>
</dbReference>
<comment type="subcellular location">
    <subcellularLocation>
        <location evidence="1">Cell membrane</location>
        <topology evidence="1">Multi-pass membrane protein</topology>
    </subcellularLocation>
</comment>
<dbReference type="InterPro" id="IPR050297">
    <property type="entry name" value="LipidA_mod_glycosyltrf_83"/>
</dbReference>
<dbReference type="RefSeq" id="WP_014404413.1">
    <property type="nucleotide sequence ID" value="NC_017033.1"/>
</dbReference>
<keyword evidence="11" id="KW-1185">Reference proteome</keyword>
<feature type="transmembrane region" description="Helical" evidence="8">
    <location>
        <begin position="362"/>
        <end position="381"/>
    </location>
</feature>
<feature type="transmembrane region" description="Helical" evidence="8">
    <location>
        <begin position="84"/>
        <end position="102"/>
    </location>
</feature>
<dbReference type="STRING" id="767434.Fraau_3083"/>
<keyword evidence="3" id="KW-0328">Glycosyltransferase</keyword>
<dbReference type="PANTHER" id="PTHR33908:SF3">
    <property type="entry name" value="UNDECAPRENYL PHOSPHATE-ALPHA-4-AMINO-4-DEOXY-L-ARABINOSE ARABINOSYL TRANSFERASE"/>
    <property type="match status" value="1"/>
</dbReference>
<dbReference type="OrthoDB" id="9775035at2"/>
<feature type="transmembrane region" description="Helical" evidence="8">
    <location>
        <begin position="401"/>
        <end position="419"/>
    </location>
</feature>
<evidence type="ECO:0000256" key="4">
    <source>
        <dbReference type="ARBA" id="ARBA00022679"/>
    </source>
</evidence>
<proteinExistence type="predicted"/>
<evidence type="ECO:0000256" key="3">
    <source>
        <dbReference type="ARBA" id="ARBA00022676"/>
    </source>
</evidence>
<protein>
    <submittedName>
        <fullName evidence="10">PMT family glycosyltransferase, 4-amino-4-deoxy-L-arabinose transferase</fullName>
    </submittedName>
</protein>
<dbReference type="GO" id="GO:0005886">
    <property type="term" value="C:plasma membrane"/>
    <property type="evidence" value="ECO:0007669"/>
    <property type="project" value="UniProtKB-SubCell"/>
</dbReference>
<accession>H8L3P1</accession>
<gene>
    <name evidence="10" type="ordered locus">Fraau_3083</name>
</gene>
<feature type="transmembrane region" description="Helical" evidence="8">
    <location>
        <begin position="304"/>
        <end position="323"/>
    </location>
</feature>